<dbReference type="RefSeq" id="WP_096346251.1">
    <property type="nucleotide sequence ID" value="NZ_QOVF01000001.1"/>
</dbReference>
<keyword evidence="1" id="KW-1133">Transmembrane helix</keyword>
<gene>
    <name evidence="2" type="ORF">DT594_00490</name>
</gene>
<evidence type="ECO:0000313" key="3">
    <source>
        <dbReference type="Proteomes" id="UP000463138"/>
    </source>
</evidence>
<keyword evidence="3" id="KW-1185">Reference proteome</keyword>
<keyword evidence="1" id="KW-0472">Membrane</keyword>
<comment type="caution">
    <text evidence="2">The sequence shown here is derived from an EMBL/GenBank/DDBJ whole genome shotgun (WGS) entry which is preliminary data.</text>
</comment>
<feature type="transmembrane region" description="Helical" evidence="1">
    <location>
        <begin position="78"/>
        <end position="96"/>
    </location>
</feature>
<protein>
    <submittedName>
        <fullName evidence="2">DUF2069 domain-containing protein</fullName>
    </submittedName>
</protein>
<evidence type="ECO:0000313" key="2">
    <source>
        <dbReference type="EMBL" id="KAA0695889.1"/>
    </source>
</evidence>
<name>A0A7V7GV34_9GAMM</name>
<proteinExistence type="predicted"/>
<sequence length="136" mass="15273">MSRADKPLPSIDYLNPRVRLCRVVSLIGYLGLIGTLLIYNALIADLHGANPWIIIGTLTVPLLIFMPGMLKGNIRTHAWLCFAVNLYFIYGVLTCFQPERMLYGSLLTGFSTLFFIPAMGYVRWGFQAQRVNNGES</sequence>
<accession>A0A7V7GV34</accession>
<dbReference type="InterPro" id="IPR018643">
    <property type="entry name" value="DUF2069_membrane"/>
</dbReference>
<keyword evidence="1" id="KW-0812">Transmembrane</keyword>
<dbReference type="OrthoDB" id="5738125at2"/>
<feature type="transmembrane region" description="Helical" evidence="1">
    <location>
        <begin position="20"/>
        <end position="43"/>
    </location>
</feature>
<evidence type="ECO:0000256" key="1">
    <source>
        <dbReference type="SAM" id="Phobius"/>
    </source>
</evidence>
<reference evidence="2 3" key="1">
    <citation type="submission" date="2018-07" db="EMBL/GenBank/DDBJ databases">
        <title>Pseudomonas laoshanensis sp. nov., isolated from soil.</title>
        <authorList>
            <person name="Sun J."/>
            <person name="Yu L."/>
            <person name="Wang M."/>
            <person name="Zhang C."/>
        </authorList>
    </citation>
    <scope>NUCLEOTIDE SEQUENCE [LARGE SCALE GENOMIC DNA]</scope>
    <source>
        <strain evidence="2 3">Y22</strain>
    </source>
</reference>
<feature type="transmembrane region" description="Helical" evidence="1">
    <location>
        <begin position="102"/>
        <end position="122"/>
    </location>
</feature>
<dbReference type="AlphaFoldDB" id="A0A7V7GV34"/>
<dbReference type="Proteomes" id="UP000463138">
    <property type="component" value="Unassembled WGS sequence"/>
</dbReference>
<feature type="transmembrane region" description="Helical" evidence="1">
    <location>
        <begin position="49"/>
        <end position="66"/>
    </location>
</feature>
<dbReference type="EMBL" id="QOVF01000001">
    <property type="protein sequence ID" value="KAA0695889.1"/>
    <property type="molecule type" value="Genomic_DNA"/>
</dbReference>
<organism evidence="2 3">
    <name type="scientific">Halopseudomonas laoshanensis</name>
    <dbReference type="NCBI Taxonomy" id="2268758"/>
    <lineage>
        <taxon>Bacteria</taxon>
        <taxon>Pseudomonadati</taxon>
        <taxon>Pseudomonadota</taxon>
        <taxon>Gammaproteobacteria</taxon>
        <taxon>Pseudomonadales</taxon>
        <taxon>Pseudomonadaceae</taxon>
        <taxon>Halopseudomonas</taxon>
    </lineage>
</organism>
<dbReference type="Pfam" id="PF09842">
    <property type="entry name" value="DUF2069"/>
    <property type="match status" value="1"/>
</dbReference>